<dbReference type="EMBL" id="JAUUTY010000007">
    <property type="protein sequence ID" value="KAK1610030.1"/>
    <property type="molecule type" value="Genomic_DNA"/>
</dbReference>
<feature type="region of interest" description="Disordered" evidence="2">
    <location>
        <begin position="1346"/>
        <end position="1424"/>
    </location>
</feature>
<feature type="coiled-coil region" evidence="1">
    <location>
        <begin position="1292"/>
        <end position="1322"/>
    </location>
</feature>
<evidence type="ECO:0000259" key="3">
    <source>
        <dbReference type="Pfam" id="PF13952"/>
    </source>
</evidence>
<accession>A0AAD8QX63</accession>
<feature type="region of interest" description="Disordered" evidence="2">
    <location>
        <begin position="1029"/>
        <end position="1087"/>
    </location>
</feature>
<feature type="domain" description="DUF4216" evidence="3">
    <location>
        <begin position="935"/>
        <end position="1003"/>
    </location>
</feature>
<reference evidence="5" key="1">
    <citation type="submission" date="2023-07" db="EMBL/GenBank/DDBJ databases">
        <title>A chromosome-level genome assembly of Lolium multiflorum.</title>
        <authorList>
            <person name="Chen Y."/>
            <person name="Copetti D."/>
            <person name="Kolliker R."/>
            <person name="Studer B."/>
        </authorList>
    </citation>
    <scope>NUCLEOTIDE SEQUENCE</scope>
    <source>
        <strain evidence="5">02402/16</strain>
        <tissue evidence="5">Leaf</tissue>
    </source>
</reference>
<dbReference type="PANTHER" id="PTHR48258">
    <property type="entry name" value="DUF4218 DOMAIN-CONTAINING PROTEIN-RELATED"/>
    <property type="match status" value="1"/>
</dbReference>
<dbReference type="InterPro" id="IPR025452">
    <property type="entry name" value="DUF4218"/>
</dbReference>
<dbReference type="Pfam" id="PF13952">
    <property type="entry name" value="DUF4216"/>
    <property type="match status" value="1"/>
</dbReference>
<dbReference type="Pfam" id="PF02992">
    <property type="entry name" value="Transposase_21"/>
    <property type="match status" value="1"/>
</dbReference>
<feature type="region of interest" description="Disordered" evidence="2">
    <location>
        <begin position="85"/>
        <end position="107"/>
    </location>
</feature>
<sequence>MVDPSGVEAMVDPSGVQAMLNPTGVQAMVNPSGDQAKVDPRRSFLRRFRSSNNTEASSSEDDSNARDEIDQLLLDGFDMFNRSSLHSEKEEGSEDDSEDDSEDEDVESYRRLVNDGGQQLYPGCKKFSKLQFLVRLLNIKNVRGMTNAAFEDMLTLFREALPEGHSLPKKFHEAKQYIRGVGLAYDTYDACLNDCIIFRGIHAKANVCPVCKTSRWKTVRSVVGGKRISRVAMKVIRHFPLNKRVRRLFISNKTASLMSWHNDGRTKDEVMRHPADSPAWKNFDSRYRSFSKEPRNIRFGLATDGFNPFRNMNLSYSIWPIILIPYNFPPWICMKETNFILSVIVPGRRSPGKDIDVYLQLVIDELQELWHHGVLVYDSHFGKKFRVYAALLWTISDWLGRGILSGESIVACSHCLLGTCSRRLKHGHKACFLGHRRFLSMNHPFRSDEESFDGTTDFREPPVQPTGEEISAMTMDIQTAYGKLQKQKRIGRKKRNREHWKFLLVRHNLDSMHIEKNVFDNVVNTLLDVDKRSKDNAKARMDMKRMKIREHLHIDETQEKPDLPEAVYYMESSKKKLFCGLVKNVRFPDNHASSMYNKVRLEENKFVGLKTHDCHILFEEILPLAVMKTLPEEVALPLVKLAKCFKFITLKIVSNKEIAIVEEQLPEILCELEKIFPPTFFDIMEHLVIHLPAEVRLAGPVQFRNMWSTEMFIGNMKNWVHNRSHPEGSIAESYLFDECLTFCSRYVDDCNTKFNKAPRHDDNMTSSANKNCSKYLKIFGRPLSACSTSELDHLSWTQAQKYVLFNYEHINYYTEKHMKALAAGKKKKNKRQVEAEHHRTFHLWFIDHVQSLLLKGTKLPAEIVLLANKPYMMVKKYNSYSINGCVFHTKEFAAGKSTQCDGVSNSAMTSSYSSSKDKNPVKGEVEYYGRIVEIVELNYSNQGSVVLFKCEWSKPAGVKNITNFGVTQVNLKQLEFGSEPFIFASQAKQIYYVKDAVDDDWFIHIAKATGYLPGNQQIVENETIYEQLEEDEDDDDDEDDSDEEDDEEEDGAEDGQRVNDGEDYDSDATTDPGTEEEKSHRGPTIMKGFWKHVNPNCKIDVEFNDNGQPCGPNTNQCTNFIGSLVKGKEISMAATSWSKVPRCNKMHLWETVKAFFNVEERHRYWVLKSAGKKWKDFKCYLKKKHYKSKLSIEENVANGCGQRLPEAQWDWLRLSRKNKTARKNQPNSTHTTGSRSFAVVQDQTNEINAKLNANPKLHGEEPNPNDLYSTLFPKAKKSTRYGLGMVVGGKGSENLAEALAALEESRKETRDLKRVVENMARKTDIIESQLSQLMLVYQASQKIQDNQQQQQQTSEEGMEGIPTIQETRSTEETLVRRSQKPSHTSEVGGSQAKETRSTEETLVRRSQKPSHTSEVGGSQAKTSSVNKIIKTVKMEKVQENRMKNSEVKKRKNKGPVKVTKGMDVALTSPYSEAVVALGTVQNADTDEFIEVMINMVLKRTTRLPQAKGRMTLLGHAEARSVQWPRKNISTEEVDMDMTHASIMSCMDKNLRIHSRSDGKVLTLEEQAANREMRRRAENPDSQTTKRRRTFTFKSKASIGDGNKADDV</sequence>
<feature type="region of interest" description="Disordered" evidence="2">
    <location>
        <begin position="1568"/>
        <end position="1607"/>
    </location>
</feature>
<evidence type="ECO:0000313" key="6">
    <source>
        <dbReference type="Proteomes" id="UP001231189"/>
    </source>
</evidence>
<evidence type="ECO:0000313" key="5">
    <source>
        <dbReference type="EMBL" id="KAK1610030.1"/>
    </source>
</evidence>
<evidence type="ECO:0000256" key="1">
    <source>
        <dbReference type="SAM" id="Coils"/>
    </source>
</evidence>
<feature type="compositionally biased region" description="Acidic residues" evidence="2">
    <location>
        <begin position="1029"/>
        <end position="1053"/>
    </location>
</feature>
<feature type="compositionally biased region" description="Acidic residues" evidence="2">
    <location>
        <begin position="91"/>
        <end position="106"/>
    </location>
</feature>
<feature type="region of interest" description="Disordered" evidence="2">
    <location>
        <begin position="23"/>
        <end position="65"/>
    </location>
</feature>
<evidence type="ECO:0000259" key="4">
    <source>
        <dbReference type="Pfam" id="PF13960"/>
    </source>
</evidence>
<feature type="compositionally biased region" description="Basic and acidic residues" evidence="2">
    <location>
        <begin position="1393"/>
        <end position="1403"/>
    </location>
</feature>
<feature type="domain" description="DUF4218" evidence="4">
    <location>
        <begin position="651"/>
        <end position="760"/>
    </location>
</feature>
<keyword evidence="6" id="KW-1185">Reference proteome</keyword>
<evidence type="ECO:0000256" key="2">
    <source>
        <dbReference type="SAM" id="MobiDB-lite"/>
    </source>
</evidence>
<name>A0AAD8QX63_LOLMU</name>
<feature type="region of interest" description="Disordered" evidence="2">
    <location>
        <begin position="1218"/>
        <end position="1239"/>
    </location>
</feature>
<gene>
    <name evidence="5" type="ORF">QYE76_033703</name>
</gene>
<dbReference type="InterPro" id="IPR004242">
    <property type="entry name" value="Transposase_21"/>
</dbReference>
<dbReference type="Proteomes" id="UP001231189">
    <property type="component" value="Unassembled WGS sequence"/>
</dbReference>
<dbReference type="PANTHER" id="PTHR48258:SF15">
    <property type="entry name" value="OS02G0543900 PROTEIN"/>
    <property type="match status" value="1"/>
</dbReference>
<feature type="compositionally biased region" description="Basic and acidic residues" evidence="2">
    <location>
        <begin position="1568"/>
        <end position="1578"/>
    </location>
</feature>
<dbReference type="InterPro" id="IPR025312">
    <property type="entry name" value="DUF4216"/>
</dbReference>
<feature type="compositionally biased region" description="Polar residues" evidence="2">
    <location>
        <begin position="1223"/>
        <end position="1239"/>
    </location>
</feature>
<keyword evidence="1" id="KW-0175">Coiled coil</keyword>
<comment type="caution">
    <text evidence="5">The sequence shown here is derived from an EMBL/GenBank/DDBJ whole genome shotgun (WGS) entry which is preliminary data.</text>
</comment>
<protein>
    <recommendedName>
        <fullName evidence="7">Transposon protein</fullName>
    </recommendedName>
</protein>
<dbReference type="Pfam" id="PF13960">
    <property type="entry name" value="DUF4218"/>
    <property type="match status" value="1"/>
</dbReference>
<proteinExistence type="predicted"/>
<organism evidence="5 6">
    <name type="scientific">Lolium multiflorum</name>
    <name type="common">Italian ryegrass</name>
    <name type="synonym">Lolium perenne subsp. multiflorum</name>
    <dbReference type="NCBI Taxonomy" id="4521"/>
    <lineage>
        <taxon>Eukaryota</taxon>
        <taxon>Viridiplantae</taxon>
        <taxon>Streptophyta</taxon>
        <taxon>Embryophyta</taxon>
        <taxon>Tracheophyta</taxon>
        <taxon>Spermatophyta</taxon>
        <taxon>Magnoliopsida</taxon>
        <taxon>Liliopsida</taxon>
        <taxon>Poales</taxon>
        <taxon>Poaceae</taxon>
        <taxon>BOP clade</taxon>
        <taxon>Pooideae</taxon>
        <taxon>Poodae</taxon>
        <taxon>Poeae</taxon>
        <taxon>Poeae Chloroplast Group 2 (Poeae type)</taxon>
        <taxon>Loliodinae</taxon>
        <taxon>Loliinae</taxon>
        <taxon>Lolium</taxon>
    </lineage>
</organism>
<feature type="compositionally biased region" description="Polar residues" evidence="2">
    <location>
        <begin position="1409"/>
        <end position="1424"/>
    </location>
</feature>
<evidence type="ECO:0008006" key="7">
    <source>
        <dbReference type="Google" id="ProtNLM"/>
    </source>
</evidence>